<accession>A0A800NF14</accession>
<dbReference type="SUPFAM" id="SSF46689">
    <property type="entry name" value="Homeodomain-like"/>
    <property type="match status" value="1"/>
</dbReference>
<name>A0A800NF14_CYTFI</name>
<reference evidence="4 5" key="1">
    <citation type="journal article" date="2020" name="G3 (Bethesda)">
        <title>Whole Genome Sequencing and Comparative Genomics of Two Nematicidal Bacillus Strains Reveals a Wide Range of Possible Virulence Factors.</title>
        <authorList>
            <person name="Susic N."/>
            <person name="Janezic S."/>
            <person name="Rupnik M."/>
            <person name="Geric Stare B."/>
        </authorList>
    </citation>
    <scope>NUCLEOTIDE SEQUENCE [LARGE SCALE GENOMIC DNA]</scope>
    <source>
        <strain evidence="4 5">I-1582</strain>
    </source>
</reference>
<dbReference type="Proteomes" id="UP000465778">
    <property type="component" value="Unassembled WGS sequence"/>
</dbReference>
<dbReference type="PANTHER" id="PTHR41302:SF2">
    <property type="entry name" value="PRESPORE SPECIFIC TRANSCRIPTIONAL ACTIVATOR RSFA"/>
    <property type="match status" value="1"/>
</dbReference>
<dbReference type="InterPro" id="IPR014243">
    <property type="entry name" value="RsfA-like"/>
</dbReference>
<gene>
    <name evidence="4" type="ORF">KIS1582_0551</name>
</gene>
<evidence type="ECO:0000313" key="5">
    <source>
        <dbReference type="Proteomes" id="UP000465778"/>
    </source>
</evidence>
<dbReference type="OrthoDB" id="2845592at2"/>
<organism evidence="4 5">
    <name type="scientific">Cytobacillus firmus</name>
    <name type="common">Bacillus firmus</name>
    <dbReference type="NCBI Taxonomy" id="1399"/>
    <lineage>
        <taxon>Bacteria</taxon>
        <taxon>Bacillati</taxon>
        <taxon>Bacillota</taxon>
        <taxon>Bacilli</taxon>
        <taxon>Bacillales</taxon>
        <taxon>Bacillaceae</taxon>
        <taxon>Cytobacillus</taxon>
    </lineage>
</organism>
<protein>
    <submittedName>
        <fullName evidence="4">Prespore specific transcriptional activator RsfA</fullName>
    </submittedName>
</protein>
<dbReference type="SMART" id="SM00717">
    <property type="entry name" value="SANT"/>
    <property type="match status" value="1"/>
</dbReference>
<dbReference type="PANTHER" id="PTHR41302">
    <property type="entry name" value="PRESPORE-SPECIFIC TRANSCRIPTIONAL REGULATOR RSFA-RELATED"/>
    <property type="match status" value="1"/>
</dbReference>
<feature type="region of interest" description="Disordered" evidence="2">
    <location>
        <begin position="61"/>
        <end position="85"/>
    </location>
</feature>
<dbReference type="PROSITE" id="PS50090">
    <property type="entry name" value="MYB_LIKE"/>
    <property type="match status" value="1"/>
</dbReference>
<dbReference type="Pfam" id="PF13921">
    <property type="entry name" value="Myb_DNA-bind_6"/>
    <property type="match status" value="1"/>
</dbReference>
<evidence type="ECO:0000259" key="3">
    <source>
        <dbReference type="PROSITE" id="PS50090"/>
    </source>
</evidence>
<keyword evidence="1" id="KW-0175">Coiled coil</keyword>
<proteinExistence type="predicted"/>
<comment type="caution">
    <text evidence="4">The sequence shown here is derived from an EMBL/GenBank/DDBJ whole genome shotgun (WGS) entry which is preliminary data.</text>
</comment>
<evidence type="ECO:0000256" key="2">
    <source>
        <dbReference type="SAM" id="MobiDB-lite"/>
    </source>
</evidence>
<dbReference type="InterPro" id="IPR001005">
    <property type="entry name" value="SANT/Myb"/>
</dbReference>
<sequence length="175" mass="20383">MKERKDLWKPEEDQLLEETVLEYTSNGDSKASAFKKASTELGRTVSACQYRWNMVITKREDYGSEENTRNTAGSLTHETHETPDTVPPANLAQVIHFLRNFAKTQPDPDQMKENKCLHEEHVQLKLQNEELIKRLKEKETEYKNQLLQYGEMASILKEADQLLKHDSIEEKRAVH</sequence>
<feature type="domain" description="Myb-like" evidence="3">
    <location>
        <begin position="1"/>
        <end position="56"/>
    </location>
</feature>
<dbReference type="InterPro" id="IPR009057">
    <property type="entry name" value="Homeodomain-like_sf"/>
</dbReference>
<dbReference type="Gene3D" id="1.10.10.60">
    <property type="entry name" value="Homeodomain-like"/>
    <property type="match status" value="1"/>
</dbReference>
<dbReference type="EMBL" id="VDEM01000003">
    <property type="protein sequence ID" value="KAF0825519.1"/>
    <property type="molecule type" value="Genomic_DNA"/>
</dbReference>
<evidence type="ECO:0000256" key="1">
    <source>
        <dbReference type="SAM" id="Coils"/>
    </source>
</evidence>
<evidence type="ECO:0000313" key="4">
    <source>
        <dbReference type="EMBL" id="KAF0825519.1"/>
    </source>
</evidence>
<dbReference type="AlphaFoldDB" id="A0A800NF14"/>
<dbReference type="RefSeq" id="WP_159344177.1">
    <property type="nucleotide sequence ID" value="NZ_JBALOT010000001.1"/>
</dbReference>
<feature type="coiled-coil region" evidence="1">
    <location>
        <begin position="114"/>
        <end position="148"/>
    </location>
</feature>